<feature type="compositionally biased region" description="Gly residues" evidence="1">
    <location>
        <begin position="65"/>
        <end position="76"/>
    </location>
</feature>
<evidence type="ECO:0000256" key="1">
    <source>
        <dbReference type="SAM" id="MobiDB-lite"/>
    </source>
</evidence>
<feature type="signal peptide" evidence="2">
    <location>
        <begin position="1"/>
        <end position="25"/>
    </location>
</feature>
<dbReference type="Proteomes" id="UP001147148">
    <property type="component" value="Unassembled WGS sequence"/>
</dbReference>
<feature type="region of interest" description="Disordered" evidence="1">
    <location>
        <begin position="44"/>
        <end position="79"/>
    </location>
</feature>
<name>A0ABT5X2H6_9ENTE</name>
<dbReference type="EMBL" id="JAPDSH010000005">
    <property type="protein sequence ID" value="MDF0480212.1"/>
    <property type="molecule type" value="Genomic_DNA"/>
</dbReference>
<feature type="chain" id="PRO_5045289251" evidence="2">
    <location>
        <begin position="26"/>
        <end position="269"/>
    </location>
</feature>
<sequence>MKKVSGLFLAASLLATTAVGVVSHAEENKDPFNVKTDAKVNFIQDDEGVTPPTDPEEPGKPVDPGEGGEGGTGGKGALRIDWAPSFNFGTQKIKNEGKDLVLPAIRTAEQKTAHFVQVSDLRGEDNPTWDLGVTATTLQRQAEETPAPKTDSKEITGATITFTSAPIFAVGTTATPTEAPSWSTQVMKLDQGDRQQLVTASGDGARGTWSMGMSTTPGATEKREDDKINLVIPQSEIGKIRKGSYKADLNWNLTGDVKVEDTFMSPVSK</sequence>
<accession>A0ABT5X2H6</accession>
<feature type="region of interest" description="Disordered" evidence="1">
    <location>
        <begin position="202"/>
        <end position="222"/>
    </location>
</feature>
<keyword evidence="2" id="KW-0732">Signal</keyword>
<evidence type="ECO:0000313" key="4">
    <source>
        <dbReference type="EMBL" id="MDF0480212.1"/>
    </source>
</evidence>
<organism evidence="4 5">
    <name type="scientific">Vagococcus proximus</name>
    <dbReference type="NCBI Taxonomy" id="2991417"/>
    <lineage>
        <taxon>Bacteria</taxon>
        <taxon>Bacillati</taxon>
        <taxon>Bacillota</taxon>
        <taxon>Bacilli</taxon>
        <taxon>Lactobacillales</taxon>
        <taxon>Enterococcaceae</taxon>
        <taxon>Vagococcus</taxon>
    </lineage>
</organism>
<keyword evidence="5" id="KW-1185">Reference proteome</keyword>
<comment type="caution">
    <text evidence="4">The sequence shown here is derived from an EMBL/GenBank/DDBJ whole genome shotgun (WGS) entry which is preliminary data.</text>
</comment>
<protein>
    <submittedName>
        <fullName evidence="4">WxL domain-containing protein</fullName>
    </submittedName>
</protein>
<dbReference type="InterPro" id="IPR027994">
    <property type="entry name" value="WxL_dom"/>
</dbReference>
<evidence type="ECO:0000313" key="5">
    <source>
        <dbReference type="Proteomes" id="UP001147148"/>
    </source>
</evidence>
<evidence type="ECO:0000259" key="3">
    <source>
        <dbReference type="Pfam" id="PF13731"/>
    </source>
</evidence>
<dbReference type="RefSeq" id="WP_275471790.1">
    <property type="nucleotide sequence ID" value="NZ_JAPDSH010000005.1"/>
</dbReference>
<proteinExistence type="predicted"/>
<feature type="domain" description="WxL" evidence="3">
    <location>
        <begin position="33"/>
        <end position="254"/>
    </location>
</feature>
<reference evidence="4" key="1">
    <citation type="submission" date="2022-10" db="EMBL/GenBank/DDBJ databases">
        <title>Vagococcus sp. isolated from poultry meat.</title>
        <authorList>
            <person name="Johansson P."/>
            <person name="Bjorkroth J."/>
        </authorList>
    </citation>
    <scope>NUCLEOTIDE SEQUENCE</scope>
    <source>
        <strain evidence="4">PNs007</strain>
    </source>
</reference>
<evidence type="ECO:0000256" key="2">
    <source>
        <dbReference type="SAM" id="SignalP"/>
    </source>
</evidence>
<gene>
    <name evidence="4" type="ORF">OL233_07885</name>
</gene>
<dbReference type="Pfam" id="PF13731">
    <property type="entry name" value="WxL"/>
    <property type="match status" value="1"/>
</dbReference>